<dbReference type="Pfam" id="PF06127">
    <property type="entry name" value="Mpo1-like"/>
    <property type="match status" value="1"/>
</dbReference>
<reference evidence="2 3" key="1">
    <citation type="submission" date="2017-09" db="EMBL/GenBank/DDBJ databases">
        <title>The draft genome sequences of Marinobacter sp. PWS21.</title>
        <authorList>
            <person name="Cao J."/>
        </authorList>
    </citation>
    <scope>NUCLEOTIDE SEQUENCE [LARGE SCALE GENOMIC DNA]</scope>
    <source>
        <strain evidence="2 3">PWS21</strain>
    </source>
</reference>
<dbReference type="PANTHER" id="PTHR28026">
    <property type="entry name" value="DUF962 DOMAIN PROTEIN (AFU_ORTHOLOGUE AFUA_8G05310)"/>
    <property type="match status" value="1"/>
</dbReference>
<name>A0A2G1UKF8_9GAMM</name>
<organism evidence="2 3">
    <name type="scientific">Marinobacter profundi</name>
    <dbReference type="NCBI Taxonomy" id="2666256"/>
    <lineage>
        <taxon>Bacteria</taxon>
        <taxon>Pseudomonadati</taxon>
        <taxon>Pseudomonadota</taxon>
        <taxon>Gammaproteobacteria</taxon>
        <taxon>Pseudomonadales</taxon>
        <taxon>Marinobacteraceae</taxon>
        <taxon>Marinobacter</taxon>
    </lineage>
</organism>
<dbReference type="PANTHER" id="PTHR28026:SF9">
    <property type="entry name" value="2-HYDROXY-PALMITIC ACID DIOXYGENASE MPO1"/>
    <property type="match status" value="1"/>
</dbReference>
<keyword evidence="3" id="KW-1185">Reference proteome</keyword>
<proteinExistence type="predicted"/>
<feature type="transmembrane region" description="Helical" evidence="1">
    <location>
        <begin position="133"/>
        <end position="152"/>
    </location>
</feature>
<dbReference type="AlphaFoldDB" id="A0A2G1UKF8"/>
<dbReference type="EMBL" id="NTFH01000008">
    <property type="protein sequence ID" value="PHQ14962.1"/>
    <property type="molecule type" value="Genomic_DNA"/>
</dbReference>
<comment type="caution">
    <text evidence="2">The sequence shown here is derived from an EMBL/GenBank/DDBJ whole genome shotgun (WGS) entry which is preliminary data.</text>
</comment>
<dbReference type="InterPro" id="IPR009305">
    <property type="entry name" value="Mpo1-like"/>
</dbReference>
<keyword evidence="1" id="KW-0472">Membrane</keyword>
<sequence length="174" mass="18881">MRSLSEFLAAYGESHQNPLNQWVHIVCVPAILISTLGLLWLVPVGQWLGLAETTAFWVNGATIVAALSGLVYLKLSVGVLVLMAGWFAVSLWAILAVLEAGWSLLWTSLVVWLVAWAVQVYGHKVEGKKPSFVEDLVFLLIGPIFVSIEFAAKLGLPVPHAQGSHHHDRGTAGH</sequence>
<feature type="transmembrane region" description="Helical" evidence="1">
    <location>
        <begin position="21"/>
        <end position="42"/>
    </location>
</feature>
<dbReference type="Proteomes" id="UP000231409">
    <property type="component" value="Unassembled WGS sequence"/>
</dbReference>
<evidence type="ECO:0000313" key="2">
    <source>
        <dbReference type="EMBL" id="PHQ14962.1"/>
    </source>
</evidence>
<evidence type="ECO:0000313" key="3">
    <source>
        <dbReference type="Proteomes" id="UP000231409"/>
    </source>
</evidence>
<feature type="transmembrane region" description="Helical" evidence="1">
    <location>
        <begin position="80"/>
        <end position="98"/>
    </location>
</feature>
<feature type="transmembrane region" description="Helical" evidence="1">
    <location>
        <begin position="104"/>
        <end position="121"/>
    </location>
</feature>
<evidence type="ECO:0008006" key="4">
    <source>
        <dbReference type="Google" id="ProtNLM"/>
    </source>
</evidence>
<dbReference type="RefSeq" id="WP_099614879.1">
    <property type="nucleotide sequence ID" value="NZ_KZ319371.1"/>
</dbReference>
<protein>
    <recommendedName>
        <fullName evidence="4">DUF962 domain-containing protein</fullName>
    </recommendedName>
</protein>
<dbReference type="GO" id="GO:0046521">
    <property type="term" value="P:sphingoid catabolic process"/>
    <property type="evidence" value="ECO:0007669"/>
    <property type="project" value="TreeGrafter"/>
</dbReference>
<keyword evidence="1" id="KW-1133">Transmembrane helix</keyword>
<feature type="transmembrane region" description="Helical" evidence="1">
    <location>
        <begin position="54"/>
        <end position="73"/>
    </location>
</feature>
<gene>
    <name evidence="2" type="ORF">CLH61_11515</name>
</gene>
<accession>A0A2G1UKF8</accession>
<keyword evidence="1" id="KW-0812">Transmembrane</keyword>
<evidence type="ECO:0000256" key="1">
    <source>
        <dbReference type="SAM" id="Phobius"/>
    </source>
</evidence>
<dbReference type="GO" id="GO:0016020">
    <property type="term" value="C:membrane"/>
    <property type="evidence" value="ECO:0007669"/>
    <property type="project" value="GOC"/>
</dbReference>